<evidence type="ECO:0000313" key="1">
    <source>
        <dbReference type="EMBL" id="MDY0743686.1"/>
    </source>
</evidence>
<dbReference type="InterPro" id="IPR019882">
    <property type="entry name" value="CHP03643"/>
</dbReference>
<dbReference type="Pfam" id="PF10985">
    <property type="entry name" value="DUF2805"/>
    <property type="match status" value="1"/>
</dbReference>
<proteinExistence type="predicted"/>
<sequence>MAKLPPRLSPEEKKRVIATAWTDLPPYLQIQNDHAISPAELNALMKRELTPSAYKEWAARGKNTKPATKSTWPHGR</sequence>
<organism evidence="1 2">
    <name type="scientific">Roseateles agri</name>
    <dbReference type="NCBI Taxonomy" id="3098619"/>
    <lineage>
        <taxon>Bacteria</taxon>
        <taxon>Pseudomonadati</taxon>
        <taxon>Pseudomonadota</taxon>
        <taxon>Betaproteobacteria</taxon>
        <taxon>Burkholderiales</taxon>
        <taxon>Sphaerotilaceae</taxon>
        <taxon>Roseateles</taxon>
    </lineage>
</organism>
<name>A0ABU5DD14_9BURK</name>
<protein>
    <submittedName>
        <fullName evidence="1">DUF2805 domain-containing protein</fullName>
    </submittedName>
</protein>
<dbReference type="RefSeq" id="WP_320421583.1">
    <property type="nucleotide sequence ID" value="NZ_JAXCLA010000001.1"/>
</dbReference>
<evidence type="ECO:0000313" key="2">
    <source>
        <dbReference type="Proteomes" id="UP001285263"/>
    </source>
</evidence>
<dbReference type="EMBL" id="JAXCLA010000001">
    <property type="protein sequence ID" value="MDY0743686.1"/>
    <property type="molecule type" value="Genomic_DNA"/>
</dbReference>
<accession>A0ABU5DD14</accession>
<reference evidence="1 2" key="1">
    <citation type="submission" date="2023-11" db="EMBL/GenBank/DDBJ databases">
        <title>Paucibacter sp. nov., isolated from fresh soil in Korea.</title>
        <authorList>
            <person name="Le N.T.T."/>
        </authorList>
    </citation>
    <scope>NUCLEOTIDE SEQUENCE [LARGE SCALE GENOMIC DNA]</scope>
    <source>
        <strain evidence="1 2">R3-3</strain>
    </source>
</reference>
<gene>
    <name evidence="1" type="ORF">SNE35_04180</name>
</gene>
<comment type="caution">
    <text evidence="1">The sequence shown here is derived from an EMBL/GenBank/DDBJ whole genome shotgun (WGS) entry which is preliminary data.</text>
</comment>
<keyword evidence="2" id="KW-1185">Reference proteome</keyword>
<dbReference type="Proteomes" id="UP001285263">
    <property type="component" value="Unassembled WGS sequence"/>
</dbReference>